<evidence type="ECO:0000313" key="3">
    <source>
        <dbReference type="EMBL" id="KAL1612162.1"/>
    </source>
</evidence>
<protein>
    <submittedName>
        <fullName evidence="3">Uncharacterized protein</fullName>
    </submittedName>
</protein>
<sequence length="459" mass="49342">MASFVLTVLVLIGGNSNLLAASCVPELIFTDKTLIGLLTVETQTLYDDVLPGSEFYGNASFTLINGCDITTVVSDPYNLTQGPQPCSLNTLNDQWSVVNPPITYRLLAAGFSNISTNFNSLDFSGLEELSEEGKIEDRLIATHYDSSTNALHAFFLDIPSLEEFPEDEDTSRMKLIKTSSAKNLGQDYIGTTTSVTTTCVSATQSCGLHNYTEGLSSIQYNCSSLFSGTLNKIPGNGIDKMSGWNTSFYHNDNGTPRAISVNSQFNPFTYNVTGLINSYDMADLLNYGDPQAIDGSLVDAGDEDIAFALSCETTVYSVNYSMVSGNISHFNATPASGQEAAIIKAPLQVGLGSYVLFQQASLGVLLTSGTVAEAMGLAFSQVGLAYAGGAYTATPGSWGRLRWDEEITRIPKAPYILLIVLCFLYAGLVFFFTIAACVANRQRKVAETQALLVDRLVLG</sequence>
<dbReference type="EMBL" id="JAKJXO020000001">
    <property type="protein sequence ID" value="KAL1612162.1"/>
    <property type="molecule type" value="Genomic_DNA"/>
</dbReference>
<gene>
    <name evidence="3" type="ORF">SLS60_000386</name>
</gene>
<accession>A0ABR3S7I8</accession>
<comment type="caution">
    <text evidence="3">The sequence shown here is derived from an EMBL/GenBank/DDBJ whole genome shotgun (WGS) entry which is preliminary data.</text>
</comment>
<feature type="signal peptide" evidence="2">
    <location>
        <begin position="1"/>
        <end position="20"/>
    </location>
</feature>
<reference evidence="3 4" key="1">
    <citation type="submission" date="2024-02" db="EMBL/GenBank/DDBJ databases">
        <title>De novo assembly and annotation of 12 fungi associated with fruit tree decline syndrome in Ontario, Canada.</title>
        <authorList>
            <person name="Sulman M."/>
            <person name="Ellouze W."/>
            <person name="Ilyukhin E."/>
        </authorList>
    </citation>
    <scope>NUCLEOTIDE SEQUENCE [LARGE SCALE GENOMIC DNA]</scope>
    <source>
        <strain evidence="3 4">M42-189</strain>
    </source>
</reference>
<keyword evidence="1" id="KW-0812">Transmembrane</keyword>
<dbReference type="Proteomes" id="UP001521785">
    <property type="component" value="Unassembled WGS sequence"/>
</dbReference>
<evidence type="ECO:0000256" key="2">
    <source>
        <dbReference type="SAM" id="SignalP"/>
    </source>
</evidence>
<keyword evidence="2" id="KW-0732">Signal</keyword>
<feature type="chain" id="PRO_5047404489" evidence="2">
    <location>
        <begin position="21"/>
        <end position="459"/>
    </location>
</feature>
<keyword evidence="4" id="KW-1185">Reference proteome</keyword>
<evidence type="ECO:0000313" key="4">
    <source>
        <dbReference type="Proteomes" id="UP001521785"/>
    </source>
</evidence>
<feature type="transmembrane region" description="Helical" evidence="1">
    <location>
        <begin position="415"/>
        <end position="439"/>
    </location>
</feature>
<organism evidence="3 4">
    <name type="scientific">Paraconiothyrium brasiliense</name>
    <dbReference type="NCBI Taxonomy" id="300254"/>
    <lineage>
        <taxon>Eukaryota</taxon>
        <taxon>Fungi</taxon>
        <taxon>Dikarya</taxon>
        <taxon>Ascomycota</taxon>
        <taxon>Pezizomycotina</taxon>
        <taxon>Dothideomycetes</taxon>
        <taxon>Pleosporomycetidae</taxon>
        <taxon>Pleosporales</taxon>
        <taxon>Massarineae</taxon>
        <taxon>Didymosphaeriaceae</taxon>
        <taxon>Paraconiothyrium</taxon>
    </lineage>
</organism>
<keyword evidence="1" id="KW-0472">Membrane</keyword>
<evidence type="ECO:0000256" key="1">
    <source>
        <dbReference type="SAM" id="Phobius"/>
    </source>
</evidence>
<name>A0ABR3S7I8_9PLEO</name>
<keyword evidence="1" id="KW-1133">Transmembrane helix</keyword>
<proteinExistence type="predicted"/>